<evidence type="ECO:0000256" key="1">
    <source>
        <dbReference type="SAM" id="MobiDB-lite"/>
    </source>
</evidence>
<dbReference type="Proteomes" id="UP000039865">
    <property type="component" value="Unassembled WGS sequence"/>
</dbReference>
<reference evidence="2 3" key="1">
    <citation type="submission" date="2014-06" db="EMBL/GenBank/DDBJ databases">
        <authorList>
            <person name="Swart Estienne"/>
        </authorList>
    </citation>
    <scope>NUCLEOTIDE SEQUENCE [LARGE SCALE GENOMIC DNA]</scope>
    <source>
        <strain evidence="2 3">130c</strain>
    </source>
</reference>
<dbReference type="PANTHER" id="PTHR38150:SF1">
    <property type="entry name" value="PFU DOMAIN-CONTAINING PROTEIN"/>
    <property type="match status" value="1"/>
</dbReference>
<gene>
    <name evidence="2" type="primary">Contig8.g10</name>
    <name evidence="2" type="ORF">STYLEM_11334</name>
</gene>
<feature type="compositionally biased region" description="Basic and acidic residues" evidence="1">
    <location>
        <begin position="16"/>
        <end position="32"/>
    </location>
</feature>
<organism evidence="2 3">
    <name type="scientific">Stylonychia lemnae</name>
    <name type="common">Ciliate</name>
    <dbReference type="NCBI Taxonomy" id="5949"/>
    <lineage>
        <taxon>Eukaryota</taxon>
        <taxon>Sar</taxon>
        <taxon>Alveolata</taxon>
        <taxon>Ciliophora</taxon>
        <taxon>Intramacronucleata</taxon>
        <taxon>Spirotrichea</taxon>
        <taxon>Stichotrichia</taxon>
        <taxon>Sporadotrichida</taxon>
        <taxon>Oxytrichidae</taxon>
        <taxon>Stylonychinae</taxon>
        <taxon>Stylonychia</taxon>
    </lineage>
</organism>
<dbReference type="OrthoDB" id="305494at2759"/>
<accession>A0A078AJ98</accession>
<dbReference type="InParanoid" id="A0A078AJ98"/>
<dbReference type="AlphaFoldDB" id="A0A078AJ98"/>
<feature type="compositionally biased region" description="Polar residues" evidence="1">
    <location>
        <begin position="747"/>
        <end position="778"/>
    </location>
</feature>
<dbReference type="PANTHER" id="PTHR38150">
    <property type="entry name" value="EF-HAND DOMAIN-CONTAINING PROTEIN"/>
    <property type="match status" value="1"/>
</dbReference>
<feature type="region of interest" description="Disordered" evidence="1">
    <location>
        <begin position="157"/>
        <end position="178"/>
    </location>
</feature>
<keyword evidence="3" id="KW-1185">Reference proteome</keyword>
<protein>
    <submittedName>
        <fullName evidence="2">Uncharacterized protein</fullName>
    </submittedName>
</protein>
<feature type="region of interest" description="Disordered" evidence="1">
    <location>
        <begin position="47"/>
        <end position="81"/>
    </location>
</feature>
<feature type="region of interest" description="Disordered" evidence="1">
    <location>
        <begin position="745"/>
        <end position="783"/>
    </location>
</feature>
<sequence length="876" mass="102428">MRGQDLNSSGNISEEETYKKVPNDQSDVRMDRPQSFRNFSQILKKVTSSQINPNTKSGMISSYIRSSPQSANTANNPNQKGFLHSASVSSLSNIQNFSINPTQVRQSPIKQYSIYNKYLNQQQPIEEINSYRNANNNSQYNVNNHQQMAQKPVQSHVFNNSRNGGADKQDEPDVGTRNSNNLFSKHKKAPSFQQAYQQFAQRLLKESAEGRSNFQTNVLLPSKSIQKFQQVPRTYQNSPSRNTDDIKSNSAYIHERLYKEHQQKKQVKEKIYNPNLKEDQEFSQCTFQPLLSKDSGHNATSYRKPDEFIKDQLKYDVERKERLERKKQEILQKEEEIKRQVEVRLQKSRSPQFRVPLIEQYERQKEFSKQNISQMKSPRDEFRQKHNNSVEYSFKPSINKKSERIIKRSEDWTGAMDHLFKDASNRVQKVTQNQQDKQKKMGGQTKPIEKSNQMMLAAFQKQFNEVCRKVMKGDQSDCLLYEDYLQVLGALGYTFQLKENQKWQLLNLWELLSDNNLKLKHQSLFNALCYINMIQLNVNQAPVESDDIQYLNDIGFEKRNGIFFIDSENKKALTQMFNHFYQLNHNRQAFINLDKREKSLKRTQEVHSSLGSKLFKPALDKKSMSIISNKIGNKSNQEYLKELSLTRQTLKTKVEKMKQDSIDEEVSKCTFKPKINEKISKIFMSKFLLVKGEREYSPQPQFVGYEQLAQPRIRQKDRAIVEIEFEQSKEDCTFAPKLVSKQKMNHQRSVSSLLPNNVPNRKQMNQHQIQPKQVNQQRGGVHQYPRKAVATQELNLMDDSDQEEQKSYILVPLICLDVKIAPEKTEQLLIFEGDDFNLITDKFSQKHGLNQSKKQKLLTIIEKQAQQLIQNRSLQY</sequence>
<evidence type="ECO:0000313" key="3">
    <source>
        <dbReference type="Proteomes" id="UP000039865"/>
    </source>
</evidence>
<dbReference type="EMBL" id="CCKQ01010787">
    <property type="protein sequence ID" value="CDW82304.1"/>
    <property type="molecule type" value="Genomic_DNA"/>
</dbReference>
<feature type="compositionally biased region" description="Polar residues" evidence="1">
    <location>
        <begin position="1"/>
        <end position="12"/>
    </location>
</feature>
<proteinExistence type="predicted"/>
<evidence type="ECO:0000313" key="2">
    <source>
        <dbReference type="EMBL" id="CDW82304.1"/>
    </source>
</evidence>
<name>A0A078AJ98_STYLE</name>
<feature type="region of interest" description="Disordered" evidence="1">
    <location>
        <begin position="1"/>
        <end position="32"/>
    </location>
</feature>
<feature type="compositionally biased region" description="Polar residues" evidence="1">
    <location>
        <begin position="47"/>
        <end position="79"/>
    </location>
</feature>